<evidence type="ECO:0000313" key="2">
    <source>
        <dbReference type="EMBL" id="KAK2070027.1"/>
    </source>
</evidence>
<organism evidence="2 3">
    <name type="scientific">Phyllachora maydis</name>
    <dbReference type="NCBI Taxonomy" id="1825666"/>
    <lineage>
        <taxon>Eukaryota</taxon>
        <taxon>Fungi</taxon>
        <taxon>Dikarya</taxon>
        <taxon>Ascomycota</taxon>
        <taxon>Pezizomycotina</taxon>
        <taxon>Sordariomycetes</taxon>
        <taxon>Sordariomycetidae</taxon>
        <taxon>Phyllachorales</taxon>
        <taxon>Phyllachoraceae</taxon>
        <taxon>Phyllachora</taxon>
    </lineage>
</organism>
<name>A0AAD9I4C2_9PEZI</name>
<reference evidence="2" key="1">
    <citation type="journal article" date="2023" name="Mol. Plant Microbe Interact.">
        <title>Elucidating the Obligate Nature and Biological Capacity of an Invasive Fungal Corn Pathogen.</title>
        <authorList>
            <person name="MacCready J.S."/>
            <person name="Roggenkamp E.M."/>
            <person name="Gdanetz K."/>
            <person name="Chilvers M.I."/>
        </authorList>
    </citation>
    <scope>NUCLEOTIDE SEQUENCE</scope>
    <source>
        <strain evidence="2">PM02</strain>
    </source>
</reference>
<keyword evidence="1" id="KW-1133">Transmembrane helix</keyword>
<feature type="transmembrane region" description="Helical" evidence="1">
    <location>
        <begin position="174"/>
        <end position="199"/>
    </location>
</feature>
<sequence>MTRKMVYGSALVALAAATAMTLTAIVEPDWLSYSVTTPTGGTASRRLGLHRSCASAADPPCRAFPAAGADCAGTTTTTATATTAGGGGGPFTSCAAWRSTGFLMSFAAAVELAAVVGFLVIVAGGKRRRETGWRILGVLVAVVAALQFAATALVAYVFENDGQFTVPGWRLDSSWYLCTASGVVAAVCGLGLAVSAYTLPPEDGYEFLRDPPARA</sequence>
<comment type="caution">
    <text evidence="2">The sequence shown here is derived from an EMBL/GenBank/DDBJ whole genome shotgun (WGS) entry which is preliminary data.</text>
</comment>
<dbReference type="AlphaFoldDB" id="A0AAD9I4C2"/>
<gene>
    <name evidence="2" type="ORF">P8C59_004562</name>
</gene>
<keyword evidence="1" id="KW-0812">Transmembrane</keyword>
<keyword evidence="3" id="KW-1185">Reference proteome</keyword>
<evidence type="ECO:0000313" key="3">
    <source>
        <dbReference type="Proteomes" id="UP001217918"/>
    </source>
</evidence>
<protein>
    <submittedName>
        <fullName evidence="2">Uncharacterized protein</fullName>
    </submittedName>
</protein>
<dbReference type="Proteomes" id="UP001217918">
    <property type="component" value="Unassembled WGS sequence"/>
</dbReference>
<keyword evidence="1" id="KW-0472">Membrane</keyword>
<accession>A0AAD9I4C2</accession>
<feature type="transmembrane region" description="Helical" evidence="1">
    <location>
        <begin position="135"/>
        <end position="158"/>
    </location>
</feature>
<dbReference type="Gene3D" id="1.20.140.150">
    <property type="match status" value="1"/>
</dbReference>
<evidence type="ECO:0000256" key="1">
    <source>
        <dbReference type="SAM" id="Phobius"/>
    </source>
</evidence>
<dbReference type="EMBL" id="JAQQPM010000003">
    <property type="protein sequence ID" value="KAK2070027.1"/>
    <property type="molecule type" value="Genomic_DNA"/>
</dbReference>
<feature type="transmembrane region" description="Helical" evidence="1">
    <location>
        <begin position="102"/>
        <end position="123"/>
    </location>
</feature>
<proteinExistence type="predicted"/>